<dbReference type="Proteomes" id="UP000663722">
    <property type="component" value="Chromosome"/>
</dbReference>
<keyword evidence="2" id="KW-1185">Reference proteome</keyword>
<dbReference type="AlphaFoldDB" id="A0A975BJB0"/>
<proteinExistence type="predicted"/>
<gene>
    <name evidence="1" type="ORF">dnm_024110</name>
</gene>
<dbReference type="KEGG" id="dmm:dnm_024110"/>
<sequence length="39" mass="4707">MFHYYFFIIKEIIKVASAFATRISYKKRILSPFCHPLLI</sequence>
<name>A0A975BJB0_9BACT</name>
<protein>
    <submittedName>
        <fullName evidence="1">Uncharacterized protein</fullName>
    </submittedName>
</protein>
<evidence type="ECO:0000313" key="2">
    <source>
        <dbReference type="Proteomes" id="UP000663722"/>
    </source>
</evidence>
<organism evidence="1 2">
    <name type="scientific">Desulfonema magnum</name>
    <dbReference type="NCBI Taxonomy" id="45655"/>
    <lineage>
        <taxon>Bacteria</taxon>
        <taxon>Pseudomonadati</taxon>
        <taxon>Thermodesulfobacteriota</taxon>
        <taxon>Desulfobacteria</taxon>
        <taxon>Desulfobacterales</taxon>
        <taxon>Desulfococcaceae</taxon>
        <taxon>Desulfonema</taxon>
    </lineage>
</organism>
<accession>A0A975BJB0</accession>
<dbReference type="EMBL" id="CP061800">
    <property type="protein sequence ID" value="QTA86387.1"/>
    <property type="molecule type" value="Genomic_DNA"/>
</dbReference>
<reference evidence="1" key="1">
    <citation type="journal article" date="2021" name="Microb. Physiol.">
        <title>Proteogenomic Insights into the Physiology of Marine, Sulfate-Reducing, Filamentous Desulfonema limicola and Desulfonema magnum.</title>
        <authorList>
            <person name="Schnaars V."/>
            <person name="Wohlbrand L."/>
            <person name="Scheve S."/>
            <person name="Hinrichs C."/>
            <person name="Reinhardt R."/>
            <person name="Rabus R."/>
        </authorList>
    </citation>
    <scope>NUCLEOTIDE SEQUENCE</scope>
    <source>
        <strain evidence="1">4be13</strain>
    </source>
</reference>
<evidence type="ECO:0000313" key="1">
    <source>
        <dbReference type="EMBL" id="QTA86387.1"/>
    </source>
</evidence>